<feature type="domain" description="TMEM205-like" evidence="6">
    <location>
        <begin position="19"/>
        <end position="104"/>
    </location>
</feature>
<dbReference type="Pfam" id="PF13664">
    <property type="entry name" value="DUF4149"/>
    <property type="match status" value="1"/>
</dbReference>
<feature type="transmembrane region" description="Helical" evidence="5">
    <location>
        <begin position="12"/>
        <end position="37"/>
    </location>
</feature>
<feature type="transmembrane region" description="Helical" evidence="5">
    <location>
        <begin position="57"/>
        <end position="76"/>
    </location>
</feature>
<dbReference type="InterPro" id="IPR025423">
    <property type="entry name" value="TMEM205-like"/>
</dbReference>
<organism evidence="7 8">
    <name type="scientific">Pseudohoeflea coraliihabitans</name>
    <dbReference type="NCBI Taxonomy" id="2860393"/>
    <lineage>
        <taxon>Bacteria</taxon>
        <taxon>Pseudomonadati</taxon>
        <taxon>Pseudomonadota</taxon>
        <taxon>Alphaproteobacteria</taxon>
        <taxon>Hyphomicrobiales</taxon>
        <taxon>Rhizobiaceae</taxon>
        <taxon>Pseudohoeflea</taxon>
    </lineage>
</organism>
<sequence>MTTGPRPTLASGMTASLALVWLGMLIGVSFLATPVKFEAPSLSLPVALEVGHVTFKLFSRVEIALAALLMIALLAAFRRAADLIAGALLVAAVGLQSLWLLPVLDARIEAVIAGAPLPASRHHFGYAALEAGKAVVLAVIGFRALRRLRGV</sequence>
<proteinExistence type="predicted"/>
<feature type="transmembrane region" description="Helical" evidence="5">
    <location>
        <begin position="83"/>
        <end position="104"/>
    </location>
</feature>
<name>A0ABS6WQP7_9HYPH</name>
<evidence type="ECO:0000259" key="6">
    <source>
        <dbReference type="Pfam" id="PF13664"/>
    </source>
</evidence>
<gene>
    <name evidence="7" type="ORF">KY465_13505</name>
</gene>
<feature type="transmembrane region" description="Helical" evidence="5">
    <location>
        <begin position="124"/>
        <end position="145"/>
    </location>
</feature>
<keyword evidence="8" id="KW-1185">Reference proteome</keyword>
<keyword evidence="4 5" id="KW-0472">Membrane</keyword>
<evidence type="ECO:0000256" key="5">
    <source>
        <dbReference type="SAM" id="Phobius"/>
    </source>
</evidence>
<evidence type="ECO:0000256" key="4">
    <source>
        <dbReference type="ARBA" id="ARBA00023136"/>
    </source>
</evidence>
<evidence type="ECO:0000256" key="3">
    <source>
        <dbReference type="ARBA" id="ARBA00022989"/>
    </source>
</evidence>
<evidence type="ECO:0000256" key="2">
    <source>
        <dbReference type="ARBA" id="ARBA00022692"/>
    </source>
</evidence>
<keyword evidence="2 5" id="KW-0812">Transmembrane</keyword>
<keyword evidence="3 5" id="KW-1133">Transmembrane helix</keyword>
<dbReference type="EMBL" id="JAHWQX010000003">
    <property type="protein sequence ID" value="MBW3098296.1"/>
    <property type="molecule type" value="Genomic_DNA"/>
</dbReference>
<protein>
    <submittedName>
        <fullName evidence="7">DUF4149 domain-containing protein</fullName>
    </submittedName>
</protein>
<reference evidence="7" key="1">
    <citation type="submission" date="2021-07" db="EMBL/GenBank/DDBJ databases">
        <title>Pseudohoeflea marina sp. nov. a polyhydroxyalcanoate-producing bacterium.</title>
        <authorList>
            <person name="Zheng W."/>
            <person name="Yu S."/>
            <person name="Huang Y."/>
        </authorList>
    </citation>
    <scope>NUCLEOTIDE SEQUENCE</scope>
    <source>
        <strain evidence="7">DP4N28-3</strain>
    </source>
</reference>
<evidence type="ECO:0000313" key="7">
    <source>
        <dbReference type="EMBL" id="MBW3098296.1"/>
    </source>
</evidence>
<comment type="subcellular location">
    <subcellularLocation>
        <location evidence="1">Membrane</location>
    </subcellularLocation>
</comment>
<dbReference type="RefSeq" id="WP_219202210.1">
    <property type="nucleotide sequence ID" value="NZ_JAHWQX010000003.1"/>
</dbReference>
<accession>A0ABS6WQP7</accession>
<evidence type="ECO:0000313" key="8">
    <source>
        <dbReference type="Proteomes" id="UP001430804"/>
    </source>
</evidence>
<dbReference type="Proteomes" id="UP001430804">
    <property type="component" value="Unassembled WGS sequence"/>
</dbReference>
<comment type="caution">
    <text evidence="7">The sequence shown here is derived from an EMBL/GenBank/DDBJ whole genome shotgun (WGS) entry which is preliminary data.</text>
</comment>
<evidence type="ECO:0000256" key="1">
    <source>
        <dbReference type="ARBA" id="ARBA00004370"/>
    </source>
</evidence>